<evidence type="ECO:0000256" key="1">
    <source>
        <dbReference type="ARBA" id="ARBA00007553"/>
    </source>
</evidence>
<dbReference type="EMBL" id="OV121141">
    <property type="protein sequence ID" value="CAH0549100.1"/>
    <property type="molecule type" value="Genomic_DNA"/>
</dbReference>
<dbReference type="PANTHER" id="PTHR11022">
    <property type="entry name" value="PEPTIDOGLYCAN RECOGNITION PROTEIN"/>
    <property type="match status" value="1"/>
</dbReference>
<evidence type="ECO:0000256" key="9">
    <source>
        <dbReference type="SAM" id="Phobius"/>
    </source>
</evidence>
<dbReference type="SMART" id="SM00644">
    <property type="entry name" value="Ami_2"/>
    <property type="match status" value="1"/>
</dbReference>
<accession>A0A9P0AWN6</accession>
<keyword evidence="9" id="KW-1133">Transmembrane helix</keyword>
<dbReference type="SMART" id="SM00701">
    <property type="entry name" value="PGRP"/>
    <property type="match status" value="1"/>
</dbReference>
<evidence type="ECO:0000256" key="6">
    <source>
        <dbReference type="ARBA" id="ARBA00057187"/>
    </source>
</evidence>
<protein>
    <recommendedName>
        <fullName evidence="7">Peptidoglycan-recognition protein</fullName>
    </recommendedName>
</protein>
<dbReference type="CDD" id="cd06583">
    <property type="entry name" value="PGRP"/>
    <property type="match status" value="1"/>
</dbReference>
<dbReference type="InterPro" id="IPR017331">
    <property type="entry name" value="Peptidoglycan_recognition"/>
</dbReference>
<keyword evidence="5 8" id="KW-1015">Disulfide bond</keyword>
<evidence type="ECO:0000256" key="3">
    <source>
        <dbReference type="ARBA" id="ARBA00022729"/>
    </source>
</evidence>
<feature type="disulfide bond" evidence="8">
    <location>
        <begin position="65"/>
        <end position="71"/>
    </location>
</feature>
<comment type="similarity">
    <text evidence="1 7">Belongs to the N-acetylmuramoyl-L-alanine amidase 2 family.</text>
</comment>
<evidence type="ECO:0000313" key="12">
    <source>
        <dbReference type="EMBL" id="CAH0549100.1"/>
    </source>
</evidence>
<proteinExistence type="inferred from homology"/>
<evidence type="ECO:0000259" key="11">
    <source>
        <dbReference type="SMART" id="SM00701"/>
    </source>
</evidence>
<evidence type="ECO:0000256" key="2">
    <source>
        <dbReference type="ARBA" id="ARBA00022588"/>
    </source>
</evidence>
<evidence type="ECO:0000256" key="5">
    <source>
        <dbReference type="ARBA" id="ARBA00023157"/>
    </source>
</evidence>
<keyword evidence="2 7" id="KW-0399">Innate immunity</keyword>
<feature type="domain" description="N-acetylmuramoyl-L-alanine amidase" evidence="10">
    <location>
        <begin position="40"/>
        <end position="177"/>
    </location>
</feature>
<name>A0A9P0AWN6_BRAAE</name>
<sequence>MASYYLKFHGFVLILLIVFPYFIKCKCPNIVSRSQWGARSALSQRYLKFNPPPYIVIHHSAGPECRTDSTCKSTVKSIQDYHISSKGFKDIGYNFLVGDDGNVYEGRGWGIHGAHVPAYNARSIGICFLGNFQRSSPSEKQLETVQNLVSCGVELGKISPQYKLIGHRQGKSTECPGQTLFDIIKKWPHFEPNPN</sequence>
<dbReference type="Gene3D" id="3.40.80.10">
    <property type="entry name" value="Peptidoglycan recognition protein-like"/>
    <property type="match status" value="1"/>
</dbReference>
<feature type="transmembrane region" description="Helical" evidence="9">
    <location>
        <begin position="6"/>
        <end position="23"/>
    </location>
</feature>
<dbReference type="GO" id="GO:0045087">
    <property type="term" value="P:innate immune response"/>
    <property type="evidence" value="ECO:0007669"/>
    <property type="project" value="UniProtKB-KW"/>
</dbReference>
<dbReference type="SUPFAM" id="SSF55846">
    <property type="entry name" value="N-acetylmuramoyl-L-alanine amidase-like"/>
    <property type="match status" value="1"/>
</dbReference>
<keyword evidence="9" id="KW-0472">Membrane</keyword>
<organism evidence="12 13">
    <name type="scientific">Brassicogethes aeneus</name>
    <name type="common">Rape pollen beetle</name>
    <name type="synonym">Meligethes aeneus</name>
    <dbReference type="NCBI Taxonomy" id="1431903"/>
    <lineage>
        <taxon>Eukaryota</taxon>
        <taxon>Metazoa</taxon>
        <taxon>Ecdysozoa</taxon>
        <taxon>Arthropoda</taxon>
        <taxon>Hexapoda</taxon>
        <taxon>Insecta</taxon>
        <taxon>Pterygota</taxon>
        <taxon>Neoptera</taxon>
        <taxon>Endopterygota</taxon>
        <taxon>Coleoptera</taxon>
        <taxon>Polyphaga</taxon>
        <taxon>Cucujiformia</taxon>
        <taxon>Nitidulidae</taxon>
        <taxon>Meligethinae</taxon>
        <taxon>Brassicogethes</taxon>
    </lineage>
</organism>
<dbReference type="GO" id="GO:0008270">
    <property type="term" value="F:zinc ion binding"/>
    <property type="evidence" value="ECO:0007669"/>
    <property type="project" value="InterPro"/>
</dbReference>
<dbReference type="InterPro" id="IPR015510">
    <property type="entry name" value="PGRP"/>
</dbReference>
<dbReference type="GO" id="GO:0042834">
    <property type="term" value="F:peptidoglycan binding"/>
    <property type="evidence" value="ECO:0007669"/>
    <property type="project" value="InterPro"/>
</dbReference>
<dbReference type="InterPro" id="IPR036505">
    <property type="entry name" value="Amidase/PGRP_sf"/>
</dbReference>
<evidence type="ECO:0000256" key="8">
    <source>
        <dbReference type="PIRSR" id="PIRSR037945-1"/>
    </source>
</evidence>
<gene>
    <name evidence="12" type="ORF">MELIAE_LOCUS2384</name>
</gene>
<keyword evidence="9" id="KW-0812">Transmembrane</keyword>
<keyword evidence="3" id="KW-0732">Signal</keyword>
<dbReference type="OrthoDB" id="10001926at2759"/>
<keyword evidence="13" id="KW-1185">Reference proteome</keyword>
<evidence type="ECO:0000256" key="7">
    <source>
        <dbReference type="PIRNR" id="PIRNR037945"/>
    </source>
</evidence>
<dbReference type="GO" id="GO:0009253">
    <property type="term" value="P:peptidoglycan catabolic process"/>
    <property type="evidence" value="ECO:0007669"/>
    <property type="project" value="InterPro"/>
</dbReference>
<evidence type="ECO:0000256" key="4">
    <source>
        <dbReference type="ARBA" id="ARBA00022859"/>
    </source>
</evidence>
<keyword evidence="4 7" id="KW-0391">Immunity</keyword>
<dbReference type="PANTHER" id="PTHR11022:SF75">
    <property type="entry name" value="PEPTIDOGLYCAN-RECOGNITION PROTEIN SB1-RELATED"/>
    <property type="match status" value="1"/>
</dbReference>
<dbReference type="AlphaFoldDB" id="A0A9P0AWN6"/>
<dbReference type="PIRSF" id="PIRSF037945">
    <property type="entry name" value="PGRPs"/>
    <property type="match status" value="1"/>
</dbReference>
<evidence type="ECO:0000313" key="13">
    <source>
        <dbReference type="Proteomes" id="UP001154078"/>
    </source>
</evidence>
<dbReference type="Pfam" id="PF01510">
    <property type="entry name" value="Amidase_2"/>
    <property type="match status" value="1"/>
</dbReference>
<comment type="function">
    <text evidence="6">Peptidoglycan-recognition protein probably involved in innate immunity by binding to peptidoglycans (PGN) of bacteria and activating the prophenoloxidase (proPO) cascade immune response. Binds to 1,3-beta-D-glucan and PGN.</text>
</comment>
<feature type="domain" description="Peptidoglycan recognition protein family" evidence="11">
    <location>
        <begin position="28"/>
        <end position="171"/>
    </location>
</feature>
<reference evidence="12" key="1">
    <citation type="submission" date="2021-12" db="EMBL/GenBank/DDBJ databases">
        <authorList>
            <person name="King R."/>
        </authorList>
    </citation>
    <scope>NUCLEOTIDE SEQUENCE</scope>
</reference>
<dbReference type="InterPro" id="IPR002502">
    <property type="entry name" value="Amidase_domain"/>
</dbReference>
<dbReference type="InterPro" id="IPR006619">
    <property type="entry name" value="PGRP_domain_met/bac"/>
</dbReference>
<evidence type="ECO:0000259" key="10">
    <source>
        <dbReference type="SMART" id="SM00644"/>
    </source>
</evidence>
<dbReference type="GO" id="GO:0008745">
    <property type="term" value="F:N-acetylmuramoyl-L-alanine amidase activity"/>
    <property type="evidence" value="ECO:0007669"/>
    <property type="project" value="InterPro"/>
</dbReference>
<feature type="disulfide bond" evidence="8">
    <location>
        <begin position="27"/>
        <end position="151"/>
    </location>
</feature>
<dbReference type="FunFam" id="3.40.80.10:FF:000001">
    <property type="entry name" value="Peptidoglycan recognition protein 1"/>
    <property type="match status" value="1"/>
</dbReference>
<dbReference type="Proteomes" id="UP001154078">
    <property type="component" value="Chromosome 10"/>
</dbReference>